<evidence type="ECO:0000313" key="5">
    <source>
        <dbReference type="EMBL" id="KAF8402828.1"/>
    </source>
</evidence>
<feature type="domain" description="DUF3741" evidence="4">
    <location>
        <begin position="8"/>
        <end position="23"/>
    </location>
</feature>
<evidence type="ECO:0000259" key="2">
    <source>
        <dbReference type="Pfam" id="PF12552"/>
    </source>
</evidence>
<dbReference type="AlphaFoldDB" id="A0A835DFR6"/>
<name>A0A835DFR6_TETSI</name>
<dbReference type="Proteomes" id="UP000655225">
    <property type="component" value="Unassembled WGS sequence"/>
</dbReference>
<evidence type="ECO:0000313" key="6">
    <source>
        <dbReference type="Proteomes" id="UP000655225"/>
    </source>
</evidence>
<dbReference type="InterPro" id="IPR022212">
    <property type="entry name" value="DUF3741"/>
</dbReference>
<comment type="caution">
    <text evidence="5">The sequence shown here is derived from an EMBL/GenBank/DDBJ whole genome shotgun (WGS) entry which is preliminary data.</text>
</comment>
<dbReference type="OrthoDB" id="1925259at2759"/>
<feature type="compositionally biased region" description="Polar residues" evidence="1">
    <location>
        <begin position="359"/>
        <end position="372"/>
    </location>
</feature>
<dbReference type="PANTHER" id="PTHR46836">
    <property type="entry name" value="AFADIN"/>
    <property type="match status" value="1"/>
</dbReference>
<accession>A0A835DFR6</accession>
<feature type="compositionally biased region" description="Low complexity" evidence="1">
    <location>
        <begin position="378"/>
        <end position="388"/>
    </location>
</feature>
<proteinExistence type="predicted"/>
<evidence type="ECO:0000259" key="3">
    <source>
        <dbReference type="Pfam" id="PF14309"/>
    </source>
</evidence>
<dbReference type="EMBL" id="JABCRI010000007">
    <property type="protein sequence ID" value="KAF8402828.1"/>
    <property type="molecule type" value="Genomic_DNA"/>
</dbReference>
<evidence type="ECO:0000256" key="1">
    <source>
        <dbReference type="SAM" id="MobiDB-lite"/>
    </source>
</evidence>
<feature type="domain" description="DUF3741" evidence="2">
    <location>
        <begin position="106"/>
        <end position="149"/>
    </location>
</feature>
<keyword evidence="6" id="KW-1185">Reference proteome</keyword>
<evidence type="ECO:0008006" key="7">
    <source>
        <dbReference type="Google" id="ProtNLM"/>
    </source>
</evidence>
<dbReference type="Pfam" id="PF14309">
    <property type="entry name" value="DUF4378"/>
    <property type="match status" value="1"/>
</dbReference>
<feature type="compositionally biased region" description="Polar residues" evidence="1">
    <location>
        <begin position="644"/>
        <end position="657"/>
    </location>
</feature>
<dbReference type="Pfam" id="PF14383">
    <property type="entry name" value="VARLMGL"/>
    <property type="match status" value="1"/>
</dbReference>
<feature type="region of interest" description="Disordered" evidence="1">
    <location>
        <begin position="326"/>
        <end position="391"/>
    </location>
</feature>
<feature type="domain" description="DUF4378" evidence="3">
    <location>
        <begin position="759"/>
        <end position="909"/>
    </location>
</feature>
<feature type="region of interest" description="Disordered" evidence="1">
    <location>
        <begin position="434"/>
        <end position="453"/>
    </location>
</feature>
<dbReference type="Pfam" id="PF12552">
    <property type="entry name" value="DUF3741"/>
    <property type="match status" value="1"/>
</dbReference>
<dbReference type="InterPro" id="IPR032795">
    <property type="entry name" value="DUF3741-assoc"/>
</dbReference>
<sequence>MESKRHQPSVIARLMGLDALPPKPAAHKKQNFSSENHLQRAASVGFQEKSSFYEGRSFRKSVEQQQEFKDVFEVLETSKVKENYPSVLEGTENSKLTEARMEIVIQKFMDAKCLSMDERLQYSKEFHDALQVLNSNKDILLKFLQEPDSLFTKHLRDLQGFPPHSQPDHITVLKPSNAPEFENIDMRRGSERKTKPSDAINSLQKHDNCLLTHSYCKHGVHNSHKLSKSRFKGKDEPCLLPTRIVVLKPDLGKARNAARSLSSPISSESFQSSYTKQREYSNCGNGDLLAEVQVTKNSSNDMELLRHRSRGSREIAKEIIRQMRQSISSGSIKVSRSGSRGYTGDESSCNISKKDSANESDVVTLTSRNSSDWKNHYSPSSSYSTESSVSREAKKRLSERWKMTHRVQEAGLVGKGRTLREMLVMLDRETRPTNLDSVIGHDGPGDRFSGQEGGARWGSVLGISSRDGMKDGYARNIPRFGSLRPSTAFRSPKTSIRHVALGDERCMFQESINQGHEEFRKGNSDQKDDPFPKIIRSNSKKSQFSFSVDKDNDHIVQEIHPTLDELRNNLDMKNLSEEKPMVPKLYSGNAADTGFIADVVGDAEPVGVAMSSETPEEKLSDSTECVLIVKDGDFSGHDPDDSIPQESIGNSEESSSLFHCPVPEPESSASSKEADQPSWVSVLESPFVGEISSGSECFERVSADLHGLRMQLQLLKLEFSETYTEGFGMIVSSDEDIGELPEEKGELRGMFKAEEHTDSSYLNDVLVESGFQCAGLEMGMATCYSPECPVDLLVFEKLEKKYCEQTYWPRSERRLLFDRINLGLTEILRMYMGPHWWVKPISERVGLRWHEETLEEQLWKLLVKQGMEVREESAEKVMGREVNFLEFGDEINLIGGEIERLLMDELVQEIMSL</sequence>
<feature type="compositionally biased region" description="Low complexity" evidence="1">
    <location>
        <begin position="326"/>
        <end position="340"/>
    </location>
</feature>
<feature type="region of interest" description="Disordered" evidence="1">
    <location>
        <begin position="20"/>
        <end position="40"/>
    </location>
</feature>
<protein>
    <recommendedName>
        <fullName evidence="7">DUF4378 domain-containing protein</fullName>
    </recommendedName>
</protein>
<dbReference type="OMA" id="WPQSERR"/>
<gene>
    <name evidence="5" type="ORF">HHK36_010919</name>
</gene>
<evidence type="ECO:0000259" key="4">
    <source>
        <dbReference type="Pfam" id="PF14383"/>
    </source>
</evidence>
<dbReference type="InterPro" id="IPR025486">
    <property type="entry name" value="DUF4378"/>
</dbReference>
<organism evidence="5 6">
    <name type="scientific">Tetracentron sinense</name>
    <name type="common">Spur-leaf</name>
    <dbReference type="NCBI Taxonomy" id="13715"/>
    <lineage>
        <taxon>Eukaryota</taxon>
        <taxon>Viridiplantae</taxon>
        <taxon>Streptophyta</taxon>
        <taxon>Embryophyta</taxon>
        <taxon>Tracheophyta</taxon>
        <taxon>Spermatophyta</taxon>
        <taxon>Magnoliopsida</taxon>
        <taxon>Trochodendrales</taxon>
        <taxon>Trochodendraceae</taxon>
        <taxon>Tetracentron</taxon>
    </lineage>
</organism>
<reference evidence="5 6" key="1">
    <citation type="submission" date="2020-04" db="EMBL/GenBank/DDBJ databases">
        <title>Plant Genome Project.</title>
        <authorList>
            <person name="Zhang R.-G."/>
        </authorList>
    </citation>
    <scope>NUCLEOTIDE SEQUENCE [LARGE SCALE GENOMIC DNA]</scope>
    <source>
        <strain evidence="5">YNK0</strain>
        <tissue evidence="5">Leaf</tissue>
    </source>
</reference>
<dbReference type="PANTHER" id="PTHR46836:SF8">
    <property type="entry name" value="AFADIN"/>
    <property type="match status" value="1"/>
</dbReference>
<feature type="region of interest" description="Disordered" evidence="1">
    <location>
        <begin position="634"/>
        <end position="676"/>
    </location>
</feature>